<dbReference type="PANTHER" id="PTHR30075">
    <property type="entry name" value="GLYCYL-TRNA SYNTHETASE"/>
    <property type="match status" value="1"/>
</dbReference>
<dbReference type="PRINTS" id="PR01045">
    <property type="entry name" value="TRNASYNTHGB"/>
</dbReference>
<comment type="subcellular location">
    <subcellularLocation>
        <location evidence="1 10">Cytoplasm</location>
    </subcellularLocation>
</comment>
<evidence type="ECO:0000256" key="8">
    <source>
        <dbReference type="ARBA" id="ARBA00023146"/>
    </source>
</evidence>
<dbReference type="GO" id="GO:0005829">
    <property type="term" value="C:cytosol"/>
    <property type="evidence" value="ECO:0007669"/>
    <property type="project" value="TreeGrafter"/>
</dbReference>
<dbReference type="OrthoDB" id="9775440at2"/>
<evidence type="ECO:0000256" key="10">
    <source>
        <dbReference type="HAMAP-Rule" id="MF_00255"/>
    </source>
</evidence>
<comment type="catalytic activity">
    <reaction evidence="9 10">
        <text>tRNA(Gly) + glycine + ATP = glycyl-tRNA(Gly) + AMP + diphosphate</text>
        <dbReference type="Rhea" id="RHEA:16013"/>
        <dbReference type="Rhea" id="RHEA-COMP:9664"/>
        <dbReference type="Rhea" id="RHEA-COMP:9683"/>
        <dbReference type="ChEBI" id="CHEBI:30616"/>
        <dbReference type="ChEBI" id="CHEBI:33019"/>
        <dbReference type="ChEBI" id="CHEBI:57305"/>
        <dbReference type="ChEBI" id="CHEBI:78442"/>
        <dbReference type="ChEBI" id="CHEBI:78522"/>
        <dbReference type="ChEBI" id="CHEBI:456215"/>
        <dbReference type="EC" id="6.1.1.14"/>
    </reaction>
</comment>
<protein>
    <recommendedName>
        <fullName evidence="10">Glycine--tRNA ligase beta subunit</fullName>
        <ecNumber evidence="10">6.1.1.14</ecNumber>
    </recommendedName>
    <alternativeName>
        <fullName evidence="10">Glycyl-tRNA synthetase beta subunit</fullName>
        <shortName evidence="10">GlyRS</shortName>
    </alternativeName>
</protein>
<evidence type="ECO:0000259" key="11">
    <source>
        <dbReference type="Pfam" id="PF05746"/>
    </source>
</evidence>
<evidence type="ECO:0000256" key="4">
    <source>
        <dbReference type="ARBA" id="ARBA00022598"/>
    </source>
</evidence>
<sequence>MRDLLLEIGLEELPAQYVLRSEKQLAERVTAFLTDARVNFGDVTVYSTPRRLAVLVHDVEEKQQDLTETLRGPAKKIAQDAEGNWSKAAAGFARGRGLTVEDLYFAEEKGVEYVFADRHESGQSTMSLLAGLEHVVRGMTFPKNMKWGTSSLRYMRPIRWLIALFGDDQIDFEIEGVKTGNVTRGHRFLSKGNVTITSPRAYAETLEREFVVASYEDRRERIVSQIESLAINQGWTVPLDGSLLEEVTNLVEWPTALFGEFDASYLDLPEEVLITTMKEHQRYFPVYVEETLKNYFVTVRNGNADHLENVARGNEKVIRARLADAVFFYEEDKKTNIDDQLVRLDRIVFHEKLGTTGDKVRRVEQLALELAPLFKADETKVARAGKIHKFDLVSQMVYEFTELQGIMGEKYALMHGEDKEVAAAIREHYMPRFAGDESPATATGATLALADKLDSIAAFFGIGMIPSGSQDPFALRRQAQGVVQILGDWNIEHPLDAILSQVVESQLQAGLYDADKEQVKAQLNDFFSLRLKYRLQERQVRYDVIDAVLSTGLAVNRLDARAEAVQALVSNDAKALIEQLTRVGNIAKKGESGPVDPALFENDAEKALHDAAETTLEATHNAVDRGDYVQAIVSLRALEQPISAYFENTMVMSDVDAVRMNRLHEMKRLAAAIERVADFNALVL</sequence>
<evidence type="ECO:0000313" key="13">
    <source>
        <dbReference type="Proteomes" id="UP000254060"/>
    </source>
</evidence>
<reference evidence="12 13" key="1">
    <citation type="submission" date="2018-06" db="EMBL/GenBank/DDBJ databases">
        <authorList>
            <consortium name="Pathogen Informatics"/>
            <person name="Doyle S."/>
        </authorList>
    </citation>
    <scope>NUCLEOTIDE SEQUENCE [LARGE SCALE GENOMIC DNA]</scope>
    <source>
        <strain evidence="12 13">NCTC13163</strain>
    </source>
</reference>
<comment type="subunit">
    <text evidence="10">Tetramer of two alpha and two beta subunits.</text>
</comment>
<feature type="domain" description="DALR anticodon binding" evidence="11">
    <location>
        <begin position="579"/>
        <end position="667"/>
    </location>
</feature>
<keyword evidence="3 10" id="KW-0963">Cytoplasm</keyword>
<dbReference type="SUPFAM" id="SSF109604">
    <property type="entry name" value="HD-domain/PDEase-like"/>
    <property type="match status" value="1"/>
</dbReference>
<keyword evidence="5 10" id="KW-0547">Nucleotide-binding</keyword>
<proteinExistence type="inferred from homology"/>
<dbReference type="InterPro" id="IPR008909">
    <property type="entry name" value="DALR_anticod-bd"/>
</dbReference>
<dbReference type="EMBL" id="UGGP01000001">
    <property type="protein sequence ID" value="STO07814.1"/>
    <property type="molecule type" value="Genomic_DNA"/>
</dbReference>
<dbReference type="GO" id="GO:0004820">
    <property type="term" value="F:glycine-tRNA ligase activity"/>
    <property type="evidence" value="ECO:0007669"/>
    <property type="project" value="UniProtKB-UniRule"/>
</dbReference>
<dbReference type="Pfam" id="PF02092">
    <property type="entry name" value="tRNA_synt_2f"/>
    <property type="match status" value="1"/>
</dbReference>
<dbReference type="RefSeq" id="WP_029334750.1">
    <property type="nucleotide sequence ID" value="NZ_UGGP01000001.1"/>
</dbReference>
<dbReference type="AlphaFoldDB" id="A0A377FTD1"/>
<dbReference type="GO" id="GO:0004814">
    <property type="term" value="F:arginine-tRNA ligase activity"/>
    <property type="evidence" value="ECO:0007669"/>
    <property type="project" value="InterPro"/>
</dbReference>
<dbReference type="GO" id="GO:0006426">
    <property type="term" value="P:glycyl-tRNA aminoacylation"/>
    <property type="evidence" value="ECO:0007669"/>
    <property type="project" value="UniProtKB-UniRule"/>
</dbReference>
<dbReference type="InterPro" id="IPR006194">
    <property type="entry name" value="Gly-tRNA-synth_heterodimer"/>
</dbReference>
<keyword evidence="7 10" id="KW-0648">Protein biosynthesis</keyword>
<dbReference type="GO" id="GO:0005524">
    <property type="term" value="F:ATP binding"/>
    <property type="evidence" value="ECO:0007669"/>
    <property type="project" value="UniProtKB-UniRule"/>
</dbReference>
<evidence type="ECO:0000256" key="1">
    <source>
        <dbReference type="ARBA" id="ARBA00004496"/>
    </source>
</evidence>
<dbReference type="PANTHER" id="PTHR30075:SF2">
    <property type="entry name" value="GLYCINE--TRNA LIGASE, CHLOROPLASTIC_MITOCHONDRIAL 2"/>
    <property type="match status" value="1"/>
</dbReference>
<gene>
    <name evidence="10 12" type="primary">glyS</name>
    <name evidence="12" type="ORF">NCTC13163_01173</name>
</gene>
<dbReference type="Proteomes" id="UP000254060">
    <property type="component" value="Unassembled WGS sequence"/>
</dbReference>
<dbReference type="PROSITE" id="PS50861">
    <property type="entry name" value="AA_TRNA_LIGASE_II_GLYAB"/>
    <property type="match status" value="1"/>
</dbReference>
<evidence type="ECO:0000256" key="6">
    <source>
        <dbReference type="ARBA" id="ARBA00022840"/>
    </source>
</evidence>
<evidence type="ECO:0000256" key="7">
    <source>
        <dbReference type="ARBA" id="ARBA00022917"/>
    </source>
</evidence>
<evidence type="ECO:0000256" key="5">
    <source>
        <dbReference type="ARBA" id="ARBA00022741"/>
    </source>
</evidence>
<dbReference type="InterPro" id="IPR015944">
    <property type="entry name" value="Gly-tRNA-synth_bsu"/>
</dbReference>
<dbReference type="HAMAP" id="MF_00255">
    <property type="entry name" value="Gly_tRNA_synth_beta"/>
    <property type="match status" value="1"/>
</dbReference>
<evidence type="ECO:0000256" key="2">
    <source>
        <dbReference type="ARBA" id="ARBA00008226"/>
    </source>
</evidence>
<evidence type="ECO:0000313" key="12">
    <source>
        <dbReference type="EMBL" id="STO07814.1"/>
    </source>
</evidence>
<dbReference type="GO" id="GO:0006420">
    <property type="term" value="P:arginyl-tRNA aminoacylation"/>
    <property type="evidence" value="ECO:0007669"/>
    <property type="project" value="InterPro"/>
</dbReference>
<accession>A0A377FTD1</accession>
<dbReference type="NCBIfam" id="TIGR00211">
    <property type="entry name" value="glyS"/>
    <property type="match status" value="1"/>
</dbReference>
<dbReference type="STRING" id="1397694.GCA_000702585_01677"/>
<keyword evidence="6 10" id="KW-0067">ATP-binding</keyword>
<dbReference type="Pfam" id="PF05746">
    <property type="entry name" value="DALR_1"/>
    <property type="match status" value="1"/>
</dbReference>
<dbReference type="EC" id="6.1.1.14" evidence="10"/>
<organism evidence="12 13">
    <name type="scientific">Exiguobacterium aurantiacum</name>
    <dbReference type="NCBI Taxonomy" id="33987"/>
    <lineage>
        <taxon>Bacteria</taxon>
        <taxon>Bacillati</taxon>
        <taxon>Bacillota</taxon>
        <taxon>Bacilli</taxon>
        <taxon>Bacillales</taxon>
        <taxon>Bacillales Family XII. Incertae Sedis</taxon>
        <taxon>Exiguobacterium</taxon>
    </lineage>
</organism>
<evidence type="ECO:0000256" key="9">
    <source>
        <dbReference type="ARBA" id="ARBA00047937"/>
    </source>
</evidence>
<keyword evidence="8 10" id="KW-0030">Aminoacyl-tRNA synthetase</keyword>
<name>A0A377FTD1_9BACL</name>
<evidence type="ECO:0000256" key="3">
    <source>
        <dbReference type="ARBA" id="ARBA00022490"/>
    </source>
</evidence>
<comment type="similarity">
    <text evidence="2 10">Belongs to the class-II aminoacyl-tRNA synthetase family.</text>
</comment>
<keyword evidence="4 10" id="KW-0436">Ligase</keyword>